<dbReference type="KEGG" id="foc:113212633"/>
<organism evidence="4 5">
    <name type="scientific">Frankliniella occidentalis</name>
    <name type="common">Western flower thrips</name>
    <name type="synonym">Euthrips occidentalis</name>
    <dbReference type="NCBI Taxonomy" id="133901"/>
    <lineage>
        <taxon>Eukaryota</taxon>
        <taxon>Metazoa</taxon>
        <taxon>Ecdysozoa</taxon>
        <taxon>Arthropoda</taxon>
        <taxon>Hexapoda</taxon>
        <taxon>Insecta</taxon>
        <taxon>Pterygota</taxon>
        <taxon>Neoptera</taxon>
        <taxon>Paraneoptera</taxon>
        <taxon>Thysanoptera</taxon>
        <taxon>Terebrantia</taxon>
        <taxon>Thripoidea</taxon>
        <taxon>Thripidae</taxon>
        <taxon>Frankliniella</taxon>
    </lineage>
</organism>
<evidence type="ECO:0000256" key="1">
    <source>
        <dbReference type="PROSITE-ProRule" id="PRU00042"/>
    </source>
</evidence>
<evidence type="ECO:0000256" key="2">
    <source>
        <dbReference type="SAM" id="MobiDB-lite"/>
    </source>
</evidence>
<evidence type="ECO:0000313" key="4">
    <source>
        <dbReference type="Proteomes" id="UP000504606"/>
    </source>
</evidence>
<dbReference type="Proteomes" id="UP000504606">
    <property type="component" value="Unplaced"/>
</dbReference>
<dbReference type="GeneID" id="113212633"/>
<dbReference type="InterPro" id="IPR013087">
    <property type="entry name" value="Znf_C2H2_type"/>
</dbReference>
<accession>A0A6J1T940</accession>
<dbReference type="PROSITE" id="PS50157">
    <property type="entry name" value="ZINC_FINGER_C2H2_2"/>
    <property type="match status" value="1"/>
</dbReference>
<keyword evidence="4" id="KW-1185">Reference proteome</keyword>
<feature type="domain" description="C2H2-type" evidence="3">
    <location>
        <begin position="38"/>
        <end position="65"/>
    </location>
</feature>
<sequence length="478" mass="54010">MDSSFFLDENGNRCPFIPPNATSTPRKKPKLDKKSAKYICPHCSKPYQVKFYYDKHVQSHNSQVTTSDVDVSRAVHLDCSDLSFRNVDGDTSVSSTSLFKQPTAPVQAAKKKGVNVKHKKKEEMVCTYCLKKYVCSKSFKMHMRAHYIQSAAARVPNADQILENTEEFSDKAMLGVANSPSFGDCGAKFRQLVGHIASISASEEWKDFCHSFCSELVDSIRDKKCLLPSSLATTLIDKLNSTLTNVKFNDLIKILKLGDLFDSDVLAQFFLEFGLNVMTEMFRYLCSTFRKCFTRNRQAGEPQVNISKEDRQVVYYIGGSIMRGFLKIAKRSGKSATWKKVAEVLKANILIEKPSGDIEPDSEWTKSVDRGSLLYINPPCQEFFIKLTQLVFSKEKRNGSIDYESVISTVSKSDLSVEWDSLISDSLDETVSFNLLNEIVLCFCRTCGRGFAKRRLNATRKKFLVSMPTRHLVASRKK</sequence>
<evidence type="ECO:0000259" key="3">
    <source>
        <dbReference type="PROSITE" id="PS50157"/>
    </source>
</evidence>
<keyword evidence="1" id="KW-0479">Metal-binding</keyword>
<gene>
    <name evidence="5 6" type="primary">LOC113212633</name>
</gene>
<protein>
    <submittedName>
        <fullName evidence="5 6">Uncharacterized protein LOC113212633</fullName>
    </submittedName>
</protein>
<proteinExistence type="predicted"/>
<feature type="region of interest" description="Disordered" evidence="2">
    <location>
        <begin position="1"/>
        <end position="30"/>
    </location>
</feature>
<dbReference type="PROSITE" id="PS00028">
    <property type="entry name" value="ZINC_FINGER_C2H2_1"/>
    <property type="match status" value="2"/>
</dbReference>
<dbReference type="OrthoDB" id="8191112at2759"/>
<name>A0A6J1T940_FRAOC</name>
<dbReference type="AlphaFoldDB" id="A0A6J1T940"/>
<dbReference type="RefSeq" id="XP_026287211.1">
    <property type="nucleotide sequence ID" value="XM_026431426.2"/>
</dbReference>
<reference evidence="5 6" key="1">
    <citation type="submission" date="2025-04" db="UniProtKB">
        <authorList>
            <consortium name="RefSeq"/>
        </authorList>
    </citation>
    <scope>IDENTIFICATION</scope>
    <source>
        <tissue evidence="5 6">Whole organism</tissue>
    </source>
</reference>
<dbReference type="GO" id="GO:0008270">
    <property type="term" value="F:zinc ion binding"/>
    <property type="evidence" value="ECO:0007669"/>
    <property type="project" value="UniProtKB-KW"/>
</dbReference>
<dbReference type="RefSeq" id="XP_026287212.1">
    <property type="nucleotide sequence ID" value="XM_026431427.2"/>
</dbReference>
<keyword evidence="1" id="KW-0862">Zinc</keyword>
<keyword evidence="1" id="KW-0863">Zinc-finger</keyword>
<dbReference type="SMART" id="SM00355">
    <property type="entry name" value="ZnF_C2H2"/>
    <property type="match status" value="2"/>
</dbReference>
<evidence type="ECO:0000313" key="6">
    <source>
        <dbReference type="RefSeq" id="XP_026287212.1"/>
    </source>
</evidence>
<evidence type="ECO:0000313" key="5">
    <source>
        <dbReference type="RefSeq" id="XP_026287211.1"/>
    </source>
</evidence>